<evidence type="ECO:0000259" key="1">
    <source>
        <dbReference type="Pfam" id="PF13302"/>
    </source>
</evidence>
<dbReference type="Pfam" id="PF13302">
    <property type="entry name" value="Acetyltransf_3"/>
    <property type="match status" value="1"/>
</dbReference>
<dbReference type="InterPro" id="IPR000182">
    <property type="entry name" value="GNAT_dom"/>
</dbReference>
<protein>
    <recommendedName>
        <fullName evidence="1">N-acetyltransferase domain-containing protein</fullName>
    </recommendedName>
</protein>
<dbReference type="EMBL" id="MLJW01001961">
    <property type="protein sequence ID" value="OIQ76126.1"/>
    <property type="molecule type" value="Genomic_DNA"/>
</dbReference>
<sequence>MAVLDHATKVLGLTDVVAFTAETNLRSRRVMEKLGLKRDPLDDFGHPNFSPHDPLRACVLYR</sequence>
<dbReference type="SUPFAM" id="SSF55729">
    <property type="entry name" value="Acyl-CoA N-acyltransferases (Nat)"/>
    <property type="match status" value="1"/>
</dbReference>
<proteinExistence type="predicted"/>
<name>A0A1J5PXB1_9ZZZZ</name>
<feature type="domain" description="N-acetyltransferase" evidence="1">
    <location>
        <begin position="2"/>
        <end position="37"/>
    </location>
</feature>
<dbReference type="GO" id="GO:0016747">
    <property type="term" value="F:acyltransferase activity, transferring groups other than amino-acyl groups"/>
    <property type="evidence" value="ECO:0007669"/>
    <property type="project" value="InterPro"/>
</dbReference>
<accession>A0A1J5PXB1</accession>
<dbReference type="AlphaFoldDB" id="A0A1J5PXB1"/>
<organism evidence="2">
    <name type="scientific">mine drainage metagenome</name>
    <dbReference type="NCBI Taxonomy" id="410659"/>
    <lineage>
        <taxon>unclassified sequences</taxon>
        <taxon>metagenomes</taxon>
        <taxon>ecological metagenomes</taxon>
    </lineage>
</organism>
<reference evidence="2" key="1">
    <citation type="submission" date="2016-10" db="EMBL/GenBank/DDBJ databases">
        <title>Sequence of Gallionella enrichment culture.</title>
        <authorList>
            <person name="Poehlein A."/>
            <person name="Muehling M."/>
            <person name="Daniel R."/>
        </authorList>
    </citation>
    <scope>NUCLEOTIDE SEQUENCE</scope>
</reference>
<dbReference type="Gene3D" id="3.40.630.30">
    <property type="match status" value="1"/>
</dbReference>
<comment type="caution">
    <text evidence="2">The sequence shown here is derived from an EMBL/GenBank/DDBJ whole genome shotgun (WGS) entry which is preliminary data.</text>
</comment>
<dbReference type="InterPro" id="IPR016181">
    <property type="entry name" value="Acyl_CoA_acyltransferase"/>
</dbReference>
<evidence type="ECO:0000313" key="2">
    <source>
        <dbReference type="EMBL" id="OIQ76126.1"/>
    </source>
</evidence>
<gene>
    <name evidence="2" type="ORF">GALL_422030</name>
</gene>